<protein>
    <submittedName>
        <fullName evidence="2">Uncharacterized protein</fullName>
    </submittedName>
</protein>
<organism evidence="2 3">
    <name type="scientific">Larinioides sclopetarius</name>
    <dbReference type="NCBI Taxonomy" id="280406"/>
    <lineage>
        <taxon>Eukaryota</taxon>
        <taxon>Metazoa</taxon>
        <taxon>Ecdysozoa</taxon>
        <taxon>Arthropoda</taxon>
        <taxon>Chelicerata</taxon>
        <taxon>Arachnida</taxon>
        <taxon>Araneae</taxon>
        <taxon>Araneomorphae</taxon>
        <taxon>Entelegynae</taxon>
        <taxon>Araneoidea</taxon>
        <taxon>Araneidae</taxon>
        <taxon>Larinioides</taxon>
    </lineage>
</organism>
<feature type="region of interest" description="Disordered" evidence="1">
    <location>
        <begin position="28"/>
        <end position="47"/>
    </location>
</feature>
<dbReference type="Proteomes" id="UP001497382">
    <property type="component" value="Unassembled WGS sequence"/>
</dbReference>
<proteinExistence type="predicted"/>
<keyword evidence="3" id="KW-1185">Reference proteome</keyword>
<dbReference type="AlphaFoldDB" id="A0AAV1ZG13"/>
<evidence type="ECO:0000313" key="2">
    <source>
        <dbReference type="EMBL" id="CAL1269289.1"/>
    </source>
</evidence>
<sequence>MTKKKKTNKYIKNVSTANKARSLIKNLKKARRGESKNHSDNQARNSNLLESAADVNKLYKTIIEEFSLPHLFNKKIFDFHYI</sequence>
<gene>
    <name evidence="2" type="ORF">LARSCL_LOCUS4658</name>
</gene>
<evidence type="ECO:0000313" key="3">
    <source>
        <dbReference type="Proteomes" id="UP001497382"/>
    </source>
</evidence>
<comment type="caution">
    <text evidence="2">The sequence shown here is derived from an EMBL/GenBank/DDBJ whole genome shotgun (WGS) entry which is preliminary data.</text>
</comment>
<name>A0AAV1ZG13_9ARAC</name>
<accession>A0AAV1ZG13</accession>
<dbReference type="EMBL" id="CAXIEN010000039">
    <property type="protein sequence ID" value="CAL1269289.1"/>
    <property type="molecule type" value="Genomic_DNA"/>
</dbReference>
<evidence type="ECO:0000256" key="1">
    <source>
        <dbReference type="SAM" id="MobiDB-lite"/>
    </source>
</evidence>
<feature type="compositionally biased region" description="Basic and acidic residues" evidence="1">
    <location>
        <begin position="32"/>
        <end position="41"/>
    </location>
</feature>
<reference evidence="2 3" key="1">
    <citation type="submission" date="2024-04" db="EMBL/GenBank/DDBJ databases">
        <authorList>
            <person name="Rising A."/>
            <person name="Reimegard J."/>
            <person name="Sonavane S."/>
            <person name="Akerstrom W."/>
            <person name="Nylinder S."/>
            <person name="Hedman E."/>
            <person name="Kallberg Y."/>
        </authorList>
    </citation>
    <scope>NUCLEOTIDE SEQUENCE [LARGE SCALE GENOMIC DNA]</scope>
</reference>